<dbReference type="PANTHER" id="PTHR34218">
    <property type="entry name" value="PEPTIDASE S45 PENICILLIN AMIDASE"/>
    <property type="match status" value="1"/>
</dbReference>
<reference evidence="4" key="1">
    <citation type="submission" date="2012-11" db="EMBL/GenBank/DDBJ databases">
        <authorList>
            <person name="Lucero-Rivera Y.E."/>
            <person name="Tovar-Ramirez D."/>
        </authorList>
    </citation>
    <scope>NUCLEOTIDE SEQUENCE [LARGE SCALE GENOMIC DNA]</scope>
    <source>
        <strain evidence="4">Araruama</strain>
    </source>
</reference>
<dbReference type="GO" id="GO:0016811">
    <property type="term" value="F:hydrolase activity, acting on carbon-nitrogen (but not peptide) bonds, in linear amides"/>
    <property type="evidence" value="ECO:0007669"/>
    <property type="project" value="InterPro"/>
</dbReference>
<dbReference type="EMBL" id="ATBP01000275">
    <property type="protein sequence ID" value="ETR71393.1"/>
    <property type="molecule type" value="Genomic_DNA"/>
</dbReference>
<dbReference type="InterPro" id="IPR029055">
    <property type="entry name" value="Ntn_hydrolases_N"/>
</dbReference>
<feature type="signal peptide" evidence="2">
    <location>
        <begin position="1"/>
        <end position="23"/>
    </location>
</feature>
<evidence type="ECO:0000313" key="4">
    <source>
        <dbReference type="Proteomes" id="UP000189670"/>
    </source>
</evidence>
<accession>A0A1V1P9F9</accession>
<dbReference type="GO" id="GO:0017000">
    <property type="term" value="P:antibiotic biosynthetic process"/>
    <property type="evidence" value="ECO:0007669"/>
    <property type="project" value="InterPro"/>
</dbReference>
<proteinExistence type="inferred from homology"/>
<dbReference type="SUPFAM" id="SSF56235">
    <property type="entry name" value="N-terminal nucleophile aminohydrolases (Ntn hydrolases)"/>
    <property type="match status" value="1"/>
</dbReference>
<evidence type="ECO:0000313" key="3">
    <source>
        <dbReference type="EMBL" id="ETR71393.1"/>
    </source>
</evidence>
<feature type="chain" id="PRO_5010727492" evidence="2">
    <location>
        <begin position="24"/>
        <end position="1101"/>
    </location>
</feature>
<name>A0A1V1P9F9_9BACT</name>
<dbReference type="Pfam" id="PF01804">
    <property type="entry name" value="Penicil_amidase"/>
    <property type="match status" value="1"/>
</dbReference>
<dbReference type="Gene3D" id="3.60.20.10">
    <property type="entry name" value="Glutamine Phosphoribosylpyrophosphate, subunit 1, domain 1"/>
    <property type="match status" value="2"/>
</dbReference>
<dbReference type="InterPro" id="IPR002692">
    <property type="entry name" value="S45"/>
</dbReference>
<dbReference type="Proteomes" id="UP000189670">
    <property type="component" value="Unassembled WGS sequence"/>
</dbReference>
<dbReference type="Gene3D" id="1.10.439.10">
    <property type="entry name" value="Penicillin Amidohydrolase, domain 1"/>
    <property type="match status" value="1"/>
</dbReference>
<dbReference type="PROSITE" id="PS51257">
    <property type="entry name" value="PROKAR_LIPOPROTEIN"/>
    <property type="match status" value="1"/>
</dbReference>
<dbReference type="AlphaFoldDB" id="A0A1V1P9F9"/>
<evidence type="ECO:0000256" key="2">
    <source>
        <dbReference type="SAM" id="SignalP"/>
    </source>
</evidence>
<sequence>MKSKTRKTFFQLATIIISLLIIAMLTGCSDNDDEDLVLRYGTFVDSPVEGLIYKTFSSNGVTNTDKTDANGRFCYYHGEQIAFYVGDIQLGEKVTPKATITPLDLVPGATSYNDQHVLLIARFLQTLDKDNDQQKISIVPEIHTSATKSDSFDPSEIVFVPQSSDNPLPFIACEQSVYTAFYQVKAAIPITKTTLVSESAALIHLSMSLSNESNSTNSKITVSRDEMGVWFLKGPDDASLYDIFYEVGYQVATDRLWQLETYQRASRGRLADILGDKDSIETDKKVRIMGYSDTELQEGFDNLDDDSKEIINGYVAGINNRIDYVLDHRSNMPMEFVAIGTGLEKDLLPTKWTVKDVLAWSALLQRQFDPEALERGQIENAELANVLKLQYTTTTNYGTFGELMLNDLRWQDSDSNAETYITGKDANKFVPRKRNIMLTSIPKIPNYSNTLSELKKIDAATRRTYNKLNINIDMGCYAWVIHGDKTTSGNPILYAGPQMNFDAPPMIIECSIDAGGLKVSGMMVPGIPGVIMGRTPHHAWSLQVGHAHTTDYYFVDSTQNVELDRTENISVGAGSGMLTIYVYKYKLNENGVDKFLPVVSPNFDKNTYSDAKDSFIASWRYSHFNHEFDLVKALLTFAQANNYTAFGNGIEDLGMSQHICYADTEGNIAYWMSGRDPIRPDNPPTGYLLPQMPGSHKDWLNTDDNLQRAHAVNPEQGYFAGWNNLSHPAYAGAPNNIEYSPGPFHRSHVIYEYLDMKTTNGNKISYEEVKDLARHIAQTDSFGEGGVPWKYVASACATAITQATIQSNYGYTQTDRLSALSIINDWYANDKGYFIAGIESSYTNRLKGWKLMDTWMRKLVDITFQPYPAIASQPDQRLFNVIVRSFQKKCLFNWFAGTVAPYQSPETTAYKTIVSALDEAINELGGTAFLNGNNVAIDRGRIKVDNSVVTNIKLMTIEGVLEKIAEALPVPSLVNAITSTLQDGLDENELSIINLLPDIPEKSLALALSNTSLWEIPYASRAIYEQCIEYGSNGPTKIESVFPLGQSGHIYWNLLVVGASDPHFKHFLAPHLTKIYHEHFFDMSLKYYDQFKLREFPLFEQ</sequence>
<dbReference type="PANTHER" id="PTHR34218:SF4">
    <property type="entry name" value="ACYL-HOMOSERINE LACTONE ACYLASE QUIP"/>
    <property type="match status" value="1"/>
</dbReference>
<protein>
    <submittedName>
        <fullName evidence="3">Penicillin amidase</fullName>
    </submittedName>
</protein>
<comment type="similarity">
    <text evidence="1">Belongs to the peptidase S45 family.</text>
</comment>
<organism evidence="3 4">
    <name type="scientific">Candidatus Magnetoglobus multicellularis str. Araruama</name>
    <dbReference type="NCBI Taxonomy" id="890399"/>
    <lineage>
        <taxon>Bacteria</taxon>
        <taxon>Pseudomonadati</taxon>
        <taxon>Thermodesulfobacteriota</taxon>
        <taxon>Desulfobacteria</taxon>
        <taxon>Desulfobacterales</taxon>
        <taxon>Desulfobacteraceae</taxon>
        <taxon>Candidatus Magnetoglobus</taxon>
    </lineage>
</organism>
<evidence type="ECO:0000256" key="1">
    <source>
        <dbReference type="ARBA" id="ARBA00006586"/>
    </source>
</evidence>
<gene>
    <name evidence="3" type="ORF">OMM_02519</name>
</gene>
<dbReference type="InterPro" id="IPR023343">
    <property type="entry name" value="Penicillin_amidase_dom1"/>
</dbReference>
<comment type="caution">
    <text evidence="3">The sequence shown here is derived from an EMBL/GenBank/DDBJ whole genome shotgun (WGS) entry which is preliminary data.</text>
</comment>
<keyword evidence="2" id="KW-0732">Signal</keyword>